<sequence length="43" mass="4790">TTLTLDDWNHIVITQNGTLLKAYVNVVSIFAYKVCVSTFAICI</sequence>
<organism evidence="1">
    <name type="scientific">marine sediment metagenome</name>
    <dbReference type="NCBI Taxonomy" id="412755"/>
    <lineage>
        <taxon>unclassified sequences</taxon>
        <taxon>metagenomes</taxon>
        <taxon>ecological metagenomes</taxon>
    </lineage>
</organism>
<protein>
    <submittedName>
        <fullName evidence="1">Uncharacterized protein</fullName>
    </submittedName>
</protein>
<comment type="caution">
    <text evidence="1">The sequence shown here is derived from an EMBL/GenBank/DDBJ whole genome shotgun (WGS) entry which is preliminary data.</text>
</comment>
<evidence type="ECO:0000313" key="1">
    <source>
        <dbReference type="EMBL" id="GAG73586.1"/>
    </source>
</evidence>
<reference evidence="1" key="1">
    <citation type="journal article" date="2014" name="Front. Microbiol.">
        <title>High frequency of phylogenetically diverse reductive dehalogenase-homologous genes in deep subseafloor sedimentary metagenomes.</title>
        <authorList>
            <person name="Kawai M."/>
            <person name="Futagami T."/>
            <person name="Toyoda A."/>
            <person name="Takaki Y."/>
            <person name="Nishi S."/>
            <person name="Hori S."/>
            <person name="Arai W."/>
            <person name="Tsubouchi T."/>
            <person name="Morono Y."/>
            <person name="Uchiyama I."/>
            <person name="Ito T."/>
            <person name="Fujiyama A."/>
            <person name="Inagaki F."/>
            <person name="Takami H."/>
        </authorList>
    </citation>
    <scope>NUCLEOTIDE SEQUENCE</scope>
    <source>
        <strain evidence="1">Expedition CK06-06</strain>
    </source>
</reference>
<feature type="non-terminal residue" evidence="1">
    <location>
        <position position="1"/>
    </location>
</feature>
<accession>X1BN89</accession>
<dbReference type="AlphaFoldDB" id="X1BN89"/>
<name>X1BN89_9ZZZZ</name>
<proteinExistence type="predicted"/>
<dbReference type="EMBL" id="BART01001848">
    <property type="protein sequence ID" value="GAG73586.1"/>
    <property type="molecule type" value="Genomic_DNA"/>
</dbReference>
<gene>
    <name evidence="1" type="ORF">S01H4_06121</name>
</gene>